<evidence type="ECO:0000313" key="1">
    <source>
        <dbReference type="EMBL" id="GGO45775.1"/>
    </source>
</evidence>
<sequence>MREMQKRAASICPACKQPVASQIKRHKTLGVFVPLWGPGPCRNPDCAEYEPAHHRPPTRT</sequence>
<name>A0ABQ2M1I6_9ACTN</name>
<organism evidence="1 2">
    <name type="scientific">Streptomyces lasiicapitis</name>
    <dbReference type="NCBI Taxonomy" id="1923961"/>
    <lineage>
        <taxon>Bacteria</taxon>
        <taxon>Bacillati</taxon>
        <taxon>Actinomycetota</taxon>
        <taxon>Actinomycetes</taxon>
        <taxon>Kitasatosporales</taxon>
        <taxon>Streptomycetaceae</taxon>
        <taxon>Streptomyces</taxon>
    </lineage>
</organism>
<accession>A0ABQ2M1I6</accession>
<protein>
    <submittedName>
        <fullName evidence="1">Uncharacterized protein</fullName>
    </submittedName>
</protein>
<keyword evidence="2" id="KW-1185">Reference proteome</keyword>
<reference evidence="2" key="1">
    <citation type="journal article" date="2019" name="Int. J. Syst. Evol. Microbiol.">
        <title>The Global Catalogue of Microorganisms (GCM) 10K type strain sequencing project: providing services to taxonomists for standard genome sequencing and annotation.</title>
        <authorList>
            <consortium name="The Broad Institute Genomics Platform"/>
            <consortium name="The Broad Institute Genome Sequencing Center for Infectious Disease"/>
            <person name="Wu L."/>
            <person name="Ma J."/>
        </authorList>
    </citation>
    <scope>NUCLEOTIDE SEQUENCE [LARGE SCALE GENOMIC DNA]</scope>
    <source>
        <strain evidence="2">CGMCC 4.7349</strain>
    </source>
</reference>
<evidence type="ECO:0000313" key="2">
    <source>
        <dbReference type="Proteomes" id="UP000656881"/>
    </source>
</evidence>
<dbReference type="Proteomes" id="UP000656881">
    <property type="component" value="Unassembled WGS sequence"/>
</dbReference>
<proteinExistence type="predicted"/>
<comment type="caution">
    <text evidence="1">The sequence shown here is derived from an EMBL/GenBank/DDBJ whole genome shotgun (WGS) entry which is preliminary data.</text>
</comment>
<dbReference type="EMBL" id="BMNG01000007">
    <property type="protein sequence ID" value="GGO45775.1"/>
    <property type="molecule type" value="Genomic_DNA"/>
</dbReference>
<gene>
    <name evidence="1" type="ORF">GCM10012286_35050</name>
</gene>